<proteinExistence type="predicted"/>
<comment type="caution">
    <text evidence="1">The sequence shown here is derived from an EMBL/GenBank/DDBJ whole genome shotgun (WGS) entry which is preliminary data.</text>
</comment>
<protein>
    <submittedName>
        <fullName evidence="1">Toll/interleukin-1 receptor domain-containing protein</fullName>
    </submittedName>
</protein>
<keyword evidence="1" id="KW-0675">Receptor</keyword>
<dbReference type="AlphaFoldDB" id="A0A935Q1K2"/>
<dbReference type="Proteomes" id="UP000697998">
    <property type="component" value="Unassembled WGS sequence"/>
</dbReference>
<dbReference type="EMBL" id="JADJMH010000009">
    <property type="protein sequence ID" value="MBK7675315.1"/>
    <property type="molecule type" value="Genomic_DNA"/>
</dbReference>
<gene>
    <name evidence="1" type="ORF">IPJ27_11460</name>
</gene>
<evidence type="ECO:0000313" key="1">
    <source>
        <dbReference type="EMBL" id="MBK7675315.1"/>
    </source>
</evidence>
<organism evidence="1 2">
    <name type="scientific">Candidatus Accumulibacter proximus</name>
    <dbReference type="NCBI Taxonomy" id="2954385"/>
    <lineage>
        <taxon>Bacteria</taxon>
        <taxon>Pseudomonadati</taxon>
        <taxon>Pseudomonadota</taxon>
        <taxon>Betaproteobacteria</taxon>
        <taxon>Candidatus Accumulibacter</taxon>
    </lineage>
</organism>
<reference evidence="1 2" key="1">
    <citation type="submission" date="2020-10" db="EMBL/GenBank/DDBJ databases">
        <title>Connecting structure to function with the recovery of over 1000 high-quality activated sludge metagenome-assembled genomes encoding full-length rRNA genes using long-read sequencing.</title>
        <authorList>
            <person name="Singleton C.M."/>
            <person name="Petriglieri F."/>
            <person name="Kristensen J.M."/>
            <person name="Kirkegaard R.H."/>
            <person name="Michaelsen T.Y."/>
            <person name="Andersen M.H."/>
            <person name="Karst S.M."/>
            <person name="Dueholm M.S."/>
            <person name="Nielsen P.H."/>
            <person name="Albertsen M."/>
        </authorList>
    </citation>
    <scope>NUCLEOTIDE SEQUENCE [LARGE SCALE GENOMIC DNA]</scope>
    <source>
        <strain evidence="1">EsbW_18-Q3-R4-48_BATAC.285</strain>
    </source>
</reference>
<evidence type="ECO:0000313" key="2">
    <source>
        <dbReference type="Proteomes" id="UP000697998"/>
    </source>
</evidence>
<name>A0A935Q1K2_9PROT</name>
<sequence>MTTSRKIFLASSAELKDDRREFEVFINRKNKAWVSQGVFLELVLWEDFLDALSPTRLQDEYNRAIRACDVFVMLFFTKVGRYTEEEFETAVGQFQATRRPFIFTYFKNAPNTAPRADLQSLWAFQDKLKALGHFQTEYHNTAELLLHFSQQLDRLVANGFIQFQADQSPPAVPAGTGYQATLTGDGAIAQGAGATAVGAGGDLVGGKNTGNINTGTRIGGDLAHGDKILGDKVGTQINTGGAAYVGGNVRTGRDFVGRDSIRTQGLAARDLEALFAPLLLAVVQHAPANAQATAVRLVEDLKAEVAKDKDADDSRISRLLDGLATMVPGAIGSLVSTFTTPLLAAVTGPVTRFVLDKLKGN</sequence>
<accession>A0A935Q1K2</accession>